<comment type="subcellular location">
    <subcellularLocation>
        <location evidence="1">Cell membrane</location>
        <topology evidence="1">Multi-pass membrane protein</topology>
    </subcellularLocation>
</comment>
<evidence type="ECO:0000313" key="17">
    <source>
        <dbReference type="EMBL" id="WGO93921.1"/>
    </source>
</evidence>
<evidence type="ECO:0000259" key="14">
    <source>
        <dbReference type="PROSITE" id="PS50111"/>
    </source>
</evidence>
<reference evidence="17 19" key="1">
    <citation type="journal article" date="2012" name="Appl. Soil Ecol.">
        <title>Isolation and characterization of new plant growth-promoting bacterial endophytes.</title>
        <authorList>
            <person name="Rashid S."/>
            <person name="Charles T.C."/>
            <person name="Glick B.R."/>
        </authorList>
    </citation>
    <scope>NUCLEOTIDE SEQUENCE [LARGE SCALE GENOMIC DNA]</scope>
    <source>
        <strain evidence="17 19">YsS1</strain>
    </source>
</reference>
<dbReference type="InterPro" id="IPR024478">
    <property type="entry name" value="HlyB_4HB_MCP"/>
</dbReference>
<dbReference type="GO" id="GO:0007165">
    <property type="term" value="P:signal transduction"/>
    <property type="evidence" value="ECO:0007669"/>
    <property type="project" value="UniProtKB-KW"/>
</dbReference>
<dbReference type="GO" id="GO:0005886">
    <property type="term" value="C:plasma membrane"/>
    <property type="evidence" value="ECO:0007669"/>
    <property type="project" value="UniProtKB-SubCell"/>
</dbReference>
<feature type="region of interest" description="Disordered" evidence="12">
    <location>
        <begin position="317"/>
        <end position="337"/>
    </location>
</feature>
<evidence type="ECO:0000313" key="19">
    <source>
        <dbReference type="Proteomes" id="UP001227386"/>
    </source>
</evidence>
<dbReference type="Proteomes" id="UP001227386">
    <property type="component" value="Chromosome"/>
</dbReference>
<keyword evidence="5 13" id="KW-0812">Transmembrane</keyword>
<dbReference type="Pfam" id="PF00672">
    <property type="entry name" value="HAMP"/>
    <property type="match status" value="1"/>
</dbReference>
<evidence type="ECO:0000256" key="12">
    <source>
        <dbReference type="SAM" id="MobiDB-lite"/>
    </source>
</evidence>
<dbReference type="CDD" id="cd11386">
    <property type="entry name" value="MCP_signal"/>
    <property type="match status" value="1"/>
</dbReference>
<feature type="transmembrane region" description="Helical" evidence="13">
    <location>
        <begin position="12"/>
        <end position="31"/>
    </location>
</feature>
<dbReference type="InterPro" id="IPR004090">
    <property type="entry name" value="Chemotax_Me-accpt_rcpt"/>
</dbReference>
<evidence type="ECO:0000313" key="16">
    <source>
        <dbReference type="EMBL" id="QBZ87593.1"/>
    </source>
</evidence>
<dbReference type="PANTHER" id="PTHR32089:SF120">
    <property type="entry name" value="METHYL-ACCEPTING CHEMOTAXIS PROTEIN TLPQ"/>
    <property type="match status" value="1"/>
</dbReference>
<reference evidence="16 18" key="2">
    <citation type="journal article" date="2019" name="Front. Microbiol.">
        <title>In silico and Genetic Analyses of Cyclic Lipopeptide Synthetic Gene Clusters in Pseudomonas sp. 11K1.</title>
        <authorList>
            <person name="Zhao H."/>
            <person name="Liu Y.P."/>
            <person name="Zhang L.Q."/>
        </authorList>
    </citation>
    <scope>NUCLEOTIDE SEQUENCE [LARGE SCALE GENOMIC DNA]</scope>
    <source>
        <strain evidence="16 18">11K1</strain>
    </source>
</reference>
<keyword evidence="8 10" id="KW-0807">Transducer</keyword>
<dbReference type="SMART" id="SM00304">
    <property type="entry name" value="HAMP"/>
    <property type="match status" value="2"/>
</dbReference>
<dbReference type="FunFam" id="1.10.287.950:FF:000001">
    <property type="entry name" value="Methyl-accepting chemotaxis sensory transducer"/>
    <property type="match status" value="1"/>
</dbReference>
<evidence type="ECO:0000256" key="7">
    <source>
        <dbReference type="ARBA" id="ARBA00023136"/>
    </source>
</evidence>
<dbReference type="AlphaFoldDB" id="A0A4P7PB47"/>
<keyword evidence="7 13" id="KW-0472">Membrane</keyword>
<evidence type="ECO:0000256" key="10">
    <source>
        <dbReference type="PROSITE-ProRule" id="PRU00284"/>
    </source>
</evidence>
<evidence type="ECO:0000256" key="1">
    <source>
        <dbReference type="ARBA" id="ARBA00004651"/>
    </source>
</evidence>
<evidence type="ECO:0000256" key="4">
    <source>
        <dbReference type="ARBA" id="ARBA00022500"/>
    </source>
</evidence>
<keyword evidence="2" id="KW-1003">Cell membrane</keyword>
<proteinExistence type="inferred from homology"/>
<evidence type="ECO:0000259" key="15">
    <source>
        <dbReference type="PROSITE" id="PS50885"/>
    </source>
</evidence>
<keyword evidence="3" id="KW-0488">Methylation</keyword>
<feature type="coiled-coil region" evidence="11">
    <location>
        <begin position="118"/>
        <end position="184"/>
    </location>
</feature>
<dbReference type="EMBL" id="CP035088">
    <property type="protein sequence ID" value="QBZ87593.1"/>
    <property type="molecule type" value="Genomic_DNA"/>
</dbReference>
<evidence type="ECO:0000256" key="11">
    <source>
        <dbReference type="SAM" id="Coils"/>
    </source>
</evidence>
<dbReference type="PROSITE" id="PS50885">
    <property type="entry name" value="HAMP"/>
    <property type="match status" value="1"/>
</dbReference>
<sequence>MSLRNMNIAPRAFLGFALIGALMLALGVFALTQMGKIRESGENIVDNSVPSIKALDEFTSLTLRLRVLSYRLLVNREPDVQQKTFGLFEQRNQQIQAAQSTYEKLISSPQERAAYDQYLQLLSQYRQLEERMKTLSRNNQLEELRALLNTELLSNSDAINAAINRLVEINNQQAEALNQGAKQQYSTAFNWVITLLVIATGLTLLFAWLLTNSITKPIANALDAAEEIAKGNLTRPIIVDGSDEAGRLLRAMSTMQEKLRDTLQRISGSATQLASAAEELNSVTDESARGLTQQNNEIEQAATAVNEMTSAVEEVARNAVSTSEASKNATTSAGDGRDLVQETVSAIERMSADVQSTATLIGNLADESRDIGKVLDVIRGLADQTNLLALNAAIEAARAGEAGRGFAVVADEVRALAHRTQQSTSEIERMIGSIQSGTEHAVDSMRNSTERAESTLNIARGAGMSLDTINTAIVQINERNLVIASAAEEQAQVAREVDRNLVNIRDLSVQSATGANQTSAASAELSRLAVDLNSMVGRFSL</sequence>
<evidence type="ECO:0000256" key="6">
    <source>
        <dbReference type="ARBA" id="ARBA00022989"/>
    </source>
</evidence>
<dbReference type="InterPro" id="IPR003660">
    <property type="entry name" value="HAMP_dom"/>
</dbReference>
<evidence type="ECO:0000256" key="5">
    <source>
        <dbReference type="ARBA" id="ARBA00022692"/>
    </source>
</evidence>
<dbReference type="SUPFAM" id="SSF58104">
    <property type="entry name" value="Methyl-accepting chemotaxis protein (MCP) signaling domain"/>
    <property type="match status" value="1"/>
</dbReference>
<dbReference type="PROSITE" id="PS50111">
    <property type="entry name" value="CHEMOTAXIS_TRANSDUC_2"/>
    <property type="match status" value="1"/>
</dbReference>
<gene>
    <name evidence="16" type="ORF">EPZ47_02325</name>
    <name evidence="17" type="ORF">QCD61_02245</name>
</gene>
<dbReference type="Pfam" id="PF12729">
    <property type="entry name" value="4HB_MCP_1"/>
    <property type="match status" value="1"/>
</dbReference>
<evidence type="ECO:0000313" key="18">
    <source>
        <dbReference type="Proteomes" id="UP000296468"/>
    </source>
</evidence>
<reference evidence="17" key="4">
    <citation type="submission" date="2023-04" db="EMBL/GenBank/DDBJ databases">
        <authorList>
            <person name="Charles T.C."/>
            <person name="Cheng J."/>
            <person name="Lynch M."/>
            <person name="Van Dyk A."/>
        </authorList>
    </citation>
    <scope>NUCLEOTIDE SEQUENCE</scope>
    <source>
        <strain evidence="17">YsS1</strain>
    </source>
</reference>
<dbReference type="EMBL" id="CP123771">
    <property type="protein sequence ID" value="WGO93921.1"/>
    <property type="molecule type" value="Genomic_DNA"/>
</dbReference>
<feature type="domain" description="Methyl-accepting transducer" evidence="14">
    <location>
        <begin position="269"/>
        <end position="505"/>
    </location>
</feature>
<name>A0A4P7PB47_9PSED</name>
<dbReference type="SMART" id="SM00283">
    <property type="entry name" value="MA"/>
    <property type="match status" value="1"/>
</dbReference>
<dbReference type="Pfam" id="PF00015">
    <property type="entry name" value="MCPsignal"/>
    <property type="match status" value="1"/>
</dbReference>
<feature type="transmembrane region" description="Helical" evidence="13">
    <location>
        <begin position="188"/>
        <end position="210"/>
    </location>
</feature>
<dbReference type="Proteomes" id="UP000296468">
    <property type="component" value="Chromosome"/>
</dbReference>
<dbReference type="KEGG" id="pvk:EPZ47_02325"/>
<dbReference type="GO" id="GO:0004888">
    <property type="term" value="F:transmembrane signaling receptor activity"/>
    <property type="evidence" value="ECO:0007669"/>
    <property type="project" value="InterPro"/>
</dbReference>
<dbReference type="InterPro" id="IPR047347">
    <property type="entry name" value="YvaQ-like_sensor"/>
</dbReference>
<dbReference type="PRINTS" id="PR00260">
    <property type="entry name" value="CHEMTRNSDUCR"/>
</dbReference>
<keyword evidence="11" id="KW-0175">Coiled coil</keyword>
<dbReference type="PANTHER" id="PTHR32089">
    <property type="entry name" value="METHYL-ACCEPTING CHEMOTAXIS PROTEIN MCPB"/>
    <property type="match status" value="1"/>
</dbReference>
<feature type="domain" description="HAMP" evidence="15">
    <location>
        <begin position="212"/>
        <end position="264"/>
    </location>
</feature>
<feature type="compositionally biased region" description="Polar residues" evidence="12">
    <location>
        <begin position="319"/>
        <end position="333"/>
    </location>
</feature>
<protein>
    <submittedName>
        <fullName evidence="16">Methyl-accepting chemotaxis protein</fullName>
    </submittedName>
</protein>
<evidence type="ECO:0000256" key="3">
    <source>
        <dbReference type="ARBA" id="ARBA00022481"/>
    </source>
</evidence>
<keyword evidence="19" id="KW-1185">Reference proteome</keyword>
<evidence type="ECO:0000256" key="2">
    <source>
        <dbReference type="ARBA" id="ARBA00022475"/>
    </source>
</evidence>
<accession>A0A4P7PB47</accession>
<evidence type="ECO:0000256" key="13">
    <source>
        <dbReference type="SAM" id="Phobius"/>
    </source>
</evidence>
<dbReference type="CDD" id="cd19411">
    <property type="entry name" value="MCP2201-like_sensor"/>
    <property type="match status" value="1"/>
</dbReference>
<dbReference type="Gene3D" id="1.10.287.950">
    <property type="entry name" value="Methyl-accepting chemotaxis protein"/>
    <property type="match status" value="1"/>
</dbReference>
<keyword evidence="4" id="KW-0145">Chemotaxis</keyword>
<dbReference type="CDD" id="cd06225">
    <property type="entry name" value="HAMP"/>
    <property type="match status" value="1"/>
</dbReference>
<reference evidence="16" key="3">
    <citation type="submission" date="2019-01" db="EMBL/GenBank/DDBJ databases">
        <authorList>
            <person name="Zhang L."/>
        </authorList>
    </citation>
    <scope>NUCLEOTIDE SEQUENCE</scope>
    <source>
        <strain evidence="16">11K1</strain>
    </source>
</reference>
<organism evidence="16 18">
    <name type="scientific">Pseudomonas viciae</name>
    <dbReference type="NCBI Taxonomy" id="2505979"/>
    <lineage>
        <taxon>Bacteria</taxon>
        <taxon>Pseudomonadati</taxon>
        <taxon>Pseudomonadota</taxon>
        <taxon>Gammaproteobacteria</taxon>
        <taxon>Pseudomonadales</taxon>
        <taxon>Pseudomonadaceae</taxon>
        <taxon>Pseudomonas</taxon>
    </lineage>
</organism>
<keyword evidence="6 13" id="KW-1133">Transmembrane helix</keyword>
<comment type="similarity">
    <text evidence="9">Belongs to the methyl-accepting chemotaxis (MCP) protein family.</text>
</comment>
<evidence type="ECO:0000256" key="9">
    <source>
        <dbReference type="ARBA" id="ARBA00029447"/>
    </source>
</evidence>
<dbReference type="OrthoDB" id="8724574at2"/>
<dbReference type="GO" id="GO:0006935">
    <property type="term" value="P:chemotaxis"/>
    <property type="evidence" value="ECO:0007669"/>
    <property type="project" value="UniProtKB-KW"/>
</dbReference>
<evidence type="ECO:0000256" key="8">
    <source>
        <dbReference type="ARBA" id="ARBA00023224"/>
    </source>
</evidence>
<dbReference type="InterPro" id="IPR004089">
    <property type="entry name" value="MCPsignal_dom"/>
</dbReference>